<evidence type="ECO:0000259" key="2">
    <source>
        <dbReference type="Pfam" id="PF22692"/>
    </source>
</evidence>
<dbReference type="EMBL" id="CABN01000121">
    <property type="protein sequence ID" value="CBI00309.1"/>
    <property type="molecule type" value="Genomic_DNA"/>
</dbReference>
<keyword evidence="3" id="KW-0282">Flagellum</keyword>
<dbReference type="PANTHER" id="PTHR30435">
    <property type="entry name" value="FLAGELLAR PROTEIN"/>
    <property type="match status" value="1"/>
</dbReference>
<dbReference type="InterPro" id="IPR037925">
    <property type="entry name" value="FlgE/F/G-like"/>
</dbReference>
<name>E6PZF0_9ZZZZ</name>
<evidence type="ECO:0000259" key="1">
    <source>
        <dbReference type="Pfam" id="PF00460"/>
    </source>
</evidence>
<keyword evidence="3" id="KW-0966">Cell projection</keyword>
<dbReference type="SUPFAM" id="SSF117143">
    <property type="entry name" value="Flagellar hook protein flgE"/>
    <property type="match status" value="1"/>
</dbReference>
<dbReference type="InterPro" id="IPR001444">
    <property type="entry name" value="Flag_bb_rod_N"/>
</dbReference>
<comment type="caution">
    <text evidence="3">The sequence shown here is derived from an EMBL/GenBank/DDBJ whole genome shotgun (WGS) entry which is preliminary data.</text>
</comment>
<dbReference type="PANTHER" id="PTHR30435:SF19">
    <property type="entry name" value="FLAGELLAR BASAL-BODY ROD PROTEIN FLGG"/>
    <property type="match status" value="1"/>
</dbReference>
<accession>E6PZF0</accession>
<dbReference type="NCBIfam" id="TIGR03506">
    <property type="entry name" value="FlgEFG_subfam"/>
    <property type="match status" value="1"/>
</dbReference>
<sequence length="245" mass="25937">MDSGYYAAYAGYMARTQALDTAASNLANAQTIGYRAERESFRSVLLDPLAGNSQLGSTVNNYGVVHGDQLDMTQGALTATGNPLDLAIEGQGFFAVQTSSGLRYTRNGGFHHGQNGVLVTSTGDAVMSTQNTPILVPPGEITVGNDGVVSVNGGATASVGVFAFPAGTQLTPEGTNRYRAPDKVKTSLSTDAMIHSRALESANQDPIQSSMKLIVMQRQAETMQRALTIFHTEFNKTASEELPRV</sequence>
<dbReference type="Pfam" id="PF00460">
    <property type="entry name" value="Flg_bb_rod"/>
    <property type="match status" value="1"/>
</dbReference>
<gene>
    <name evidence="3" type="ORF">CARN3_1323</name>
</gene>
<proteinExistence type="predicted"/>
<reference evidence="3" key="1">
    <citation type="submission" date="2009-10" db="EMBL/GenBank/DDBJ databases">
        <title>Diversity of trophic interactions inside an arsenic-rich microbial ecosystem.</title>
        <authorList>
            <person name="Bertin P.N."/>
            <person name="Heinrich-Salmeron A."/>
            <person name="Pelletier E."/>
            <person name="Goulhen-Chollet F."/>
            <person name="Arsene-Ploetze F."/>
            <person name="Gallien S."/>
            <person name="Calteau A."/>
            <person name="Vallenet D."/>
            <person name="Casiot C."/>
            <person name="Chane-Woon-Ming B."/>
            <person name="Giloteaux L."/>
            <person name="Barakat M."/>
            <person name="Bonnefoy V."/>
            <person name="Bruneel O."/>
            <person name="Chandler M."/>
            <person name="Cleiss J."/>
            <person name="Duran R."/>
            <person name="Elbaz-Poulichet F."/>
            <person name="Fonknechten N."/>
            <person name="Lauga B."/>
            <person name="Mornico D."/>
            <person name="Ortet P."/>
            <person name="Schaeffer C."/>
            <person name="Siguier P."/>
            <person name="Alexander Thil Smith A."/>
            <person name="Van Dorsselaer A."/>
            <person name="Weissenbach J."/>
            <person name="Medigue C."/>
            <person name="Le Paslier D."/>
        </authorList>
    </citation>
    <scope>NUCLEOTIDE SEQUENCE</scope>
</reference>
<dbReference type="InterPro" id="IPR053967">
    <property type="entry name" value="LlgE_F_G-like_D1"/>
</dbReference>
<dbReference type="InterPro" id="IPR020013">
    <property type="entry name" value="Flagellar_FlgE/F/G"/>
</dbReference>
<dbReference type="AlphaFoldDB" id="E6PZF0"/>
<dbReference type="GO" id="GO:0009288">
    <property type="term" value="C:bacterial-type flagellum"/>
    <property type="evidence" value="ECO:0007669"/>
    <property type="project" value="TreeGrafter"/>
</dbReference>
<feature type="domain" description="Flagellar basal body rod protein N-terminal" evidence="1">
    <location>
        <begin position="11"/>
        <end position="35"/>
    </location>
</feature>
<organism evidence="3">
    <name type="scientific">mine drainage metagenome</name>
    <dbReference type="NCBI Taxonomy" id="410659"/>
    <lineage>
        <taxon>unclassified sequences</taxon>
        <taxon>metagenomes</taxon>
        <taxon>ecological metagenomes</taxon>
    </lineage>
</organism>
<feature type="domain" description="Flagellar hook protein FlgE/F/G-like D1" evidence="2">
    <location>
        <begin position="87"/>
        <end position="151"/>
    </location>
</feature>
<evidence type="ECO:0000313" key="3">
    <source>
        <dbReference type="EMBL" id="CBI00309.1"/>
    </source>
</evidence>
<keyword evidence="3" id="KW-0969">Cilium</keyword>
<dbReference type="GO" id="GO:0071978">
    <property type="term" value="P:bacterial-type flagellum-dependent swarming motility"/>
    <property type="evidence" value="ECO:0007669"/>
    <property type="project" value="TreeGrafter"/>
</dbReference>
<dbReference type="Pfam" id="PF22692">
    <property type="entry name" value="LlgE_F_G_D1"/>
    <property type="match status" value="1"/>
</dbReference>
<protein>
    <submittedName>
        <fullName evidence="3">Putative flagellar basal-body rod protein FlgF</fullName>
    </submittedName>
</protein>